<evidence type="ECO:0000256" key="1">
    <source>
        <dbReference type="ARBA" id="ARBA00006739"/>
    </source>
</evidence>
<accession>A0ABX8JQY3</accession>
<dbReference type="EMBL" id="CP076724">
    <property type="protein sequence ID" value="QWV99039.1"/>
    <property type="molecule type" value="Genomic_DNA"/>
</dbReference>
<dbReference type="Proteomes" id="UP000683493">
    <property type="component" value="Chromosome"/>
</dbReference>
<protein>
    <submittedName>
        <fullName evidence="5">Glycosyltransferase family 2 protein</fullName>
    </submittedName>
</protein>
<evidence type="ECO:0000313" key="6">
    <source>
        <dbReference type="Proteomes" id="UP000683493"/>
    </source>
</evidence>
<dbReference type="Pfam" id="PF00535">
    <property type="entry name" value="Glycos_transf_2"/>
    <property type="match status" value="1"/>
</dbReference>
<organism evidence="5 6">
    <name type="scientific">Geomonas diazotrophica</name>
    <dbReference type="NCBI Taxonomy" id="2843197"/>
    <lineage>
        <taxon>Bacteria</taxon>
        <taxon>Pseudomonadati</taxon>
        <taxon>Thermodesulfobacteriota</taxon>
        <taxon>Desulfuromonadia</taxon>
        <taxon>Geobacterales</taxon>
        <taxon>Geobacteraceae</taxon>
        <taxon>Geomonas</taxon>
    </lineage>
</organism>
<dbReference type="PANTHER" id="PTHR43685">
    <property type="entry name" value="GLYCOSYLTRANSFERASE"/>
    <property type="match status" value="1"/>
</dbReference>
<proteinExistence type="inferred from homology"/>
<dbReference type="InterPro" id="IPR001173">
    <property type="entry name" value="Glyco_trans_2-like"/>
</dbReference>
<name>A0ABX8JQY3_9BACT</name>
<comment type="similarity">
    <text evidence="1">Belongs to the glycosyltransferase 2 family.</text>
</comment>
<dbReference type="CDD" id="cd00761">
    <property type="entry name" value="Glyco_tranf_GTA_type"/>
    <property type="match status" value="1"/>
</dbReference>
<keyword evidence="3" id="KW-0808">Transferase</keyword>
<gene>
    <name evidence="5" type="ORF">KP005_07080</name>
</gene>
<keyword evidence="2" id="KW-0328">Glycosyltransferase</keyword>
<feature type="domain" description="Glycosyltransferase 2-like" evidence="4">
    <location>
        <begin position="7"/>
        <end position="162"/>
    </location>
</feature>
<reference evidence="5 6" key="1">
    <citation type="submission" date="2021-06" db="EMBL/GenBank/DDBJ databases">
        <title>Gemonas diversity in paddy soil.</title>
        <authorList>
            <person name="Liu G."/>
        </authorList>
    </citation>
    <scope>NUCLEOTIDE SEQUENCE [LARGE SCALE GENOMIC DNA]</scope>
    <source>
        <strain evidence="5 6">RG29</strain>
    </source>
</reference>
<evidence type="ECO:0000256" key="2">
    <source>
        <dbReference type="ARBA" id="ARBA00022676"/>
    </source>
</evidence>
<dbReference type="InterPro" id="IPR050834">
    <property type="entry name" value="Glycosyltransf_2"/>
</dbReference>
<evidence type="ECO:0000256" key="3">
    <source>
        <dbReference type="ARBA" id="ARBA00022679"/>
    </source>
</evidence>
<sequence>MPQPLVSILLPVYNAEPYLAEAIDSLLAQTFTDFELIVVNDGSTDGSAKVIARYADPRIRLLEQENRGLSPSLNRAISVSRGRYLARQDADDISYPERLAKQVDFLERHPDCGLLGTWADIYVGSRRTERAHQHPCDNAALKFNLLCDNYFVHSSVMMRRSVQERVGLYAAEADRQPEDFDLWSRFVRDGDCRIGNLPERLVGYREVEGSICRTAPQRITDGVVRICGQNIAFASGLSPDDRTVADLAALLHCSFGHLTGEPEPAPLFALVTRLGASLAGEAEDPALLAAAVRRMRLRLVKALLIYKAWRLSRRLPVPLRRNGRVSS</sequence>
<evidence type="ECO:0000313" key="5">
    <source>
        <dbReference type="EMBL" id="QWV99039.1"/>
    </source>
</evidence>
<dbReference type="PANTHER" id="PTHR43685:SF5">
    <property type="entry name" value="GLYCOSYLTRANSFERASE EPSE-RELATED"/>
    <property type="match status" value="1"/>
</dbReference>
<keyword evidence="6" id="KW-1185">Reference proteome</keyword>
<evidence type="ECO:0000259" key="4">
    <source>
        <dbReference type="Pfam" id="PF00535"/>
    </source>
</evidence>